<dbReference type="PROSITE" id="PS01124">
    <property type="entry name" value="HTH_ARAC_FAMILY_2"/>
    <property type="match status" value="1"/>
</dbReference>
<reference evidence="5" key="1">
    <citation type="submission" date="2023-06" db="EMBL/GenBank/DDBJ databases">
        <title>Genomic of Parafulvivirga corallium.</title>
        <authorList>
            <person name="Wang G."/>
        </authorList>
    </citation>
    <scope>NUCLEOTIDE SEQUENCE</scope>
    <source>
        <strain evidence="5">BMA10</strain>
    </source>
</reference>
<dbReference type="InterPro" id="IPR020449">
    <property type="entry name" value="Tscrpt_reg_AraC-type_HTH"/>
</dbReference>
<keyword evidence="3" id="KW-0804">Transcription</keyword>
<evidence type="ECO:0000313" key="5">
    <source>
        <dbReference type="EMBL" id="MDN5202415.1"/>
    </source>
</evidence>
<evidence type="ECO:0000256" key="2">
    <source>
        <dbReference type="ARBA" id="ARBA00023125"/>
    </source>
</evidence>
<dbReference type="Pfam" id="PF12833">
    <property type="entry name" value="HTH_18"/>
    <property type="match status" value="1"/>
</dbReference>
<dbReference type="PANTHER" id="PTHR43280:SF2">
    <property type="entry name" value="HTH-TYPE TRANSCRIPTIONAL REGULATOR EXSA"/>
    <property type="match status" value="1"/>
</dbReference>
<evidence type="ECO:0000313" key="6">
    <source>
        <dbReference type="Proteomes" id="UP001172082"/>
    </source>
</evidence>
<proteinExistence type="predicted"/>
<dbReference type="RefSeq" id="WP_346752439.1">
    <property type="nucleotide sequence ID" value="NZ_JAUJEA010000004.1"/>
</dbReference>
<sequence length="86" mass="10183">MDIPSTILSEYFRSYRRTSFYHFLNQKRVKTFKEKVANDQHTHLDLLGITYESGFGSKATFNRAFKNLEGITPKEYRARAMEKKKV</sequence>
<keyword evidence="1" id="KW-0805">Transcription regulation</keyword>
<protein>
    <submittedName>
        <fullName evidence="5">Helix-turn-helix domain-containing protein</fullName>
    </submittedName>
</protein>
<evidence type="ECO:0000259" key="4">
    <source>
        <dbReference type="PROSITE" id="PS01124"/>
    </source>
</evidence>
<name>A0ABT8KNX7_9BACT</name>
<dbReference type="Proteomes" id="UP001172082">
    <property type="component" value="Unassembled WGS sequence"/>
</dbReference>
<keyword evidence="2" id="KW-0238">DNA-binding</keyword>
<evidence type="ECO:0000256" key="1">
    <source>
        <dbReference type="ARBA" id="ARBA00023015"/>
    </source>
</evidence>
<dbReference type="EMBL" id="JAUJEA010000004">
    <property type="protein sequence ID" value="MDN5202415.1"/>
    <property type="molecule type" value="Genomic_DNA"/>
</dbReference>
<dbReference type="InterPro" id="IPR018060">
    <property type="entry name" value="HTH_AraC"/>
</dbReference>
<gene>
    <name evidence="5" type="ORF">QQ008_13595</name>
</gene>
<comment type="caution">
    <text evidence="5">The sequence shown here is derived from an EMBL/GenBank/DDBJ whole genome shotgun (WGS) entry which is preliminary data.</text>
</comment>
<dbReference type="PRINTS" id="PR00032">
    <property type="entry name" value="HTHARAC"/>
</dbReference>
<dbReference type="Gene3D" id="1.10.10.60">
    <property type="entry name" value="Homeodomain-like"/>
    <property type="match status" value="1"/>
</dbReference>
<dbReference type="SUPFAM" id="SSF46689">
    <property type="entry name" value="Homeodomain-like"/>
    <property type="match status" value="1"/>
</dbReference>
<dbReference type="InterPro" id="IPR009057">
    <property type="entry name" value="Homeodomain-like_sf"/>
</dbReference>
<accession>A0ABT8KNX7</accession>
<evidence type="ECO:0000256" key="3">
    <source>
        <dbReference type="ARBA" id="ARBA00023163"/>
    </source>
</evidence>
<organism evidence="5 6">
    <name type="scientific">Splendidivirga corallicola</name>
    <dbReference type="NCBI Taxonomy" id="3051826"/>
    <lineage>
        <taxon>Bacteria</taxon>
        <taxon>Pseudomonadati</taxon>
        <taxon>Bacteroidota</taxon>
        <taxon>Cytophagia</taxon>
        <taxon>Cytophagales</taxon>
        <taxon>Splendidivirgaceae</taxon>
        <taxon>Splendidivirga</taxon>
    </lineage>
</organism>
<keyword evidence="6" id="KW-1185">Reference proteome</keyword>
<feature type="domain" description="HTH araC/xylS-type" evidence="4">
    <location>
        <begin position="1"/>
        <end position="79"/>
    </location>
</feature>
<dbReference type="PANTHER" id="PTHR43280">
    <property type="entry name" value="ARAC-FAMILY TRANSCRIPTIONAL REGULATOR"/>
    <property type="match status" value="1"/>
</dbReference>
<dbReference type="SMART" id="SM00342">
    <property type="entry name" value="HTH_ARAC"/>
    <property type="match status" value="1"/>
</dbReference>